<reference evidence="1 2" key="1">
    <citation type="submission" date="2024-02" db="EMBL/GenBank/DDBJ databases">
        <title>A draft genome for the cacao thread blight pathogen Marasmius crinis-equi.</title>
        <authorList>
            <person name="Cohen S.P."/>
            <person name="Baruah I.K."/>
            <person name="Amoako-Attah I."/>
            <person name="Bukari Y."/>
            <person name="Meinhardt L.W."/>
            <person name="Bailey B.A."/>
        </authorList>
    </citation>
    <scope>NUCLEOTIDE SEQUENCE [LARGE SCALE GENOMIC DNA]</scope>
    <source>
        <strain evidence="1 2">GH-76</strain>
    </source>
</reference>
<evidence type="ECO:0000313" key="1">
    <source>
        <dbReference type="EMBL" id="KAL0568190.1"/>
    </source>
</evidence>
<evidence type="ECO:0000313" key="2">
    <source>
        <dbReference type="Proteomes" id="UP001465976"/>
    </source>
</evidence>
<comment type="caution">
    <text evidence="1">The sequence shown here is derived from an EMBL/GenBank/DDBJ whole genome shotgun (WGS) entry which is preliminary data.</text>
</comment>
<organism evidence="1 2">
    <name type="scientific">Marasmius crinis-equi</name>
    <dbReference type="NCBI Taxonomy" id="585013"/>
    <lineage>
        <taxon>Eukaryota</taxon>
        <taxon>Fungi</taxon>
        <taxon>Dikarya</taxon>
        <taxon>Basidiomycota</taxon>
        <taxon>Agaricomycotina</taxon>
        <taxon>Agaricomycetes</taxon>
        <taxon>Agaricomycetidae</taxon>
        <taxon>Agaricales</taxon>
        <taxon>Marasmiineae</taxon>
        <taxon>Marasmiaceae</taxon>
        <taxon>Marasmius</taxon>
    </lineage>
</organism>
<name>A0ABR3EZ30_9AGAR</name>
<dbReference type="EMBL" id="JBAHYK010001395">
    <property type="protein sequence ID" value="KAL0568190.1"/>
    <property type="molecule type" value="Genomic_DNA"/>
</dbReference>
<gene>
    <name evidence="1" type="ORF">V5O48_013797</name>
</gene>
<proteinExistence type="predicted"/>
<accession>A0ABR3EZ30</accession>
<protein>
    <submittedName>
        <fullName evidence="1">Uncharacterized protein</fullName>
    </submittedName>
</protein>
<sequence>MQRLMRWFARSLFGQGAAVPAAANQQIITFGPVLWFMNKLLGRRARNLDDGIVQQPQPRLARLRVEHRGSRSVREGQIMRREMERLWSGQAEWRTPIAAHKDELWKLYVERKLGRKKQDYLLAGLLEQMAAQRNLSVLISFSPGTDHADHKWNAGMAAYVIKNELIEAINGELGGLEGVQRGWDDKVWVLSMMDKITKHVQYVFKRETNRNAVNQQSREEGVRRRELERRLQAVSDTPDQVRALRLLGVDGMSSDGEDFPEDYGERPTHARVIHPHPWRARVLETVIRHASRLVNLMYNATPRRGNVRNERRFVPGKSDQHPRLHSTRWRDMRVPPHLPENFYNWGYLNGHASFATNAREILQPTAAIPLGMAAE</sequence>
<keyword evidence="2" id="KW-1185">Reference proteome</keyword>
<dbReference type="Proteomes" id="UP001465976">
    <property type="component" value="Unassembled WGS sequence"/>
</dbReference>